<organism evidence="1 2">
    <name type="scientific">Hominenteromicrobium mulieris</name>
    <dbReference type="NCBI Taxonomy" id="2885357"/>
    <lineage>
        <taxon>Bacteria</taxon>
        <taxon>Bacillati</taxon>
        <taxon>Bacillota</taxon>
        <taxon>Clostridia</taxon>
        <taxon>Eubacteriales</taxon>
        <taxon>Oscillospiraceae</taxon>
        <taxon>Hominenteromicrobium</taxon>
    </lineage>
</organism>
<dbReference type="Gene3D" id="3.10.450.50">
    <property type="match status" value="1"/>
</dbReference>
<comment type="caution">
    <text evidence="1">The sequence shown here is derived from an EMBL/GenBank/DDBJ whole genome shotgun (WGS) entry which is preliminary data.</text>
</comment>
<gene>
    <name evidence="1" type="ORF">LKD31_12950</name>
</gene>
<evidence type="ECO:0000313" key="1">
    <source>
        <dbReference type="EMBL" id="MCC2137901.1"/>
    </source>
</evidence>
<dbReference type="Proteomes" id="UP001199424">
    <property type="component" value="Unassembled WGS sequence"/>
</dbReference>
<keyword evidence="2" id="KW-1185">Reference proteome</keyword>
<dbReference type="Pfam" id="PF02810">
    <property type="entry name" value="SEC-C"/>
    <property type="match status" value="1"/>
</dbReference>
<dbReference type="PANTHER" id="PTHR33747">
    <property type="entry name" value="UPF0225 PROTEIN SCO1677"/>
    <property type="match status" value="1"/>
</dbReference>
<evidence type="ECO:0000313" key="2">
    <source>
        <dbReference type="Proteomes" id="UP001199424"/>
    </source>
</evidence>
<dbReference type="PANTHER" id="PTHR33747:SF1">
    <property type="entry name" value="ADENYLATE CYCLASE-ASSOCIATED CAP C-TERMINAL DOMAIN-CONTAINING PROTEIN"/>
    <property type="match status" value="1"/>
</dbReference>
<dbReference type="SUPFAM" id="SSF103642">
    <property type="entry name" value="Sec-C motif"/>
    <property type="match status" value="1"/>
</dbReference>
<sequence length="164" mass="18801">MALFKDWQDFADKKSAEPGAEQYWTQYFLRERDFYEKLLKGEAPKSGTVQALADHFGVDIIEMTGYLDGINESLKAENDLENMTAETEVSLDYEPEKLYYNMVGAKAEWLYKLPQWDSILTEEKRKELYKAQKASTTIVKGPKVGRNDPCPCGSGKKYKKCCGR</sequence>
<dbReference type="RefSeq" id="WP_308450038.1">
    <property type="nucleotide sequence ID" value="NZ_JAJEQC010000019.1"/>
</dbReference>
<dbReference type="EMBL" id="JAJEQC010000019">
    <property type="protein sequence ID" value="MCC2137901.1"/>
    <property type="molecule type" value="Genomic_DNA"/>
</dbReference>
<proteinExistence type="predicted"/>
<protein>
    <submittedName>
        <fullName evidence="1">SEC-C domain-containing protein</fullName>
    </submittedName>
</protein>
<reference evidence="1" key="1">
    <citation type="submission" date="2021-10" db="EMBL/GenBank/DDBJ databases">
        <title>Anaerobic single-cell dispensing facilitates the cultivation of human gut bacteria.</title>
        <authorList>
            <person name="Afrizal A."/>
        </authorList>
    </citation>
    <scope>NUCLEOTIDE SEQUENCE</scope>
    <source>
        <strain evidence="1">CLA-AA-H250</strain>
    </source>
</reference>
<accession>A0AAE3AP23</accession>
<dbReference type="AlphaFoldDB" id="A0AAE3AP23"/>
<dbReference type="NCBIfam" id="NF004088">
    <property type="entry name" value="PRK05590.1"/>
    <property type="match status" value="1"/>
</dbReference>
<name>A0AAE3AP23_9FIRM</name>
<dbReference type="InterPro" id="IPR004027">
    <property type="entry name" value="SEC_C_motif"/>
</dbReference>